<accession>A0A948WZ33</accession>
<dbReference type="InterPro" id="IPR001451">
    <property type="entry name" value="Hexapep"/>
</dbReference>
<dbReference type="PROSITE" id="PS00101">
    <property type="entry name" value="HEXAPEP_TRANSFERASES"/>
    <property type="match status" value="1"/>
</dbReference>
<evidence type="ECO:0000256" key="2">
    <source>
        <dbReference type="ARBA" id="ARBA00022737"/>
    </source>
</evidence>
<protein>
    <submittedName>
        <fullName evidence="4">Uncharacterized protein</fullName>
    </submittedName>
</protein>
<dbReference type="InterPro" id="IPR018357">
    <property type="entry name" value="Hexapep_transf_CS"/>
</dbReference>
<dbReference type="Gene3D" id="2.160.10.10">
    <property type="entry name" value="Hexapeptide repeat proteins"/>
    <property type="match status" value="1"/>
</dbReference>
<gene>
    <name evidence="4" type="ORF">H9847_04670</name>
</gene>
<dbReference type="PANTHER" id="PTHR23416">
    <property type="entry name" value="SIALIC ACID SYNTHASE-RELATED"/>
    <property type="match status" value="1"/>
</dbReference>
<dbReference type="EMBL" id="JAHLFE010000093">
    <property type="protein sequence ID" value="MBU3844152.1"/>
    <property type="molecule type" value="Genomic_DNA"/>
</dbReference>
<evidence type="ECO:0000256" key="1">
    <source>
        <dbReference type="ARBA" id="ARBA00022679"/>
    </source>
</evidence>
<dbReference type="GO" id="GO:0016746">
    <property type="term" value="F:acyltransferase activity"/>
    <property type="evidence" value="ECO:0007669"/>
    <property type="project" value="UniProtKB-KW"/>
</dbReference>
<keyword evidence="3" id="KW-0012">Acyltransferase</keyword>
<keyword evidence="2" id="KW-0677">Repeat</keyword>
<reference evidence="4" key="1">
    <citation type="journal article" date="2021" name="PeerJ">
        <title>Extensive microbial diversity within the chicken gut microbiome revealed by metagenomics and culture.</title>
        <authorList>
            <person name="Gilroy R."/>
            <person name="Ravi A."/>
            <person name="Getino M."/>
            <person name="Pursley I."/>
            <person name="Horton D.L."/>
            <person name="Alikhan N.F."/>
            <person name="Baker D."/>
            <person name="Gharbi K."/>
            <person name="Hall N."/>
            <person name="Watson M."/>
            <person name="Adriaenssens E.M."/>
            <person name="Foster-Nyarko E."/>
            <person name="Jarju S."/>
            <person name="Secka A."/>
            <person name="Antonio M."/>
            <person name="Oren A."/>
            <person name="Chaudhuri R.R."/>
            <person name="La Ragione R."/>
            <person name="Hildebrand F."/>
            <person name="Pallen M.J."/>
        </authorList>
    </citation>
    <scope>NUCLEOTIDE SEQUENCE</scope>
    <source>
        <strain evidence="4">378</strain>
    </source>
</reference>
<dbReference type="Pfam" id="PF00132">
    <property type="entry name" value="Hexapep"/>
    <property type="match status" value="1"/>
</dbReference>
<organism evidence="4 5">
    <name type="scientific">Candidatus Anaerobiospirillum pullicola</name>
    <dbReference type="NCBI Taxonomy" id="2838451"/>
    <lineage>
        <taxon>Bacteria</taxon>
        <taxon>Pseudomonadati</taxon>
        <taxon>Pseudomonadota</taxon>
        <taxon>Gammaproteobacteria</taxon>
        <taxon>Aeromonadales</taxon>
        <taxon>Succinivibrionaceae</taxon>
        <taxon>Anaerobiospirillum</taxon>
    </lineage>
</organism>
<sequence length="179" mass="20017">MFNSFSGQVKRFTRIERERGEGSSSFKMGNDVWVGAHTYIVGDVTIGDGAVIGTGSVITRDVPPYAIVAGAGGGPNSERIIKGYRFSDKQISDLLELQWWQYDLAKYLAAGHKIPLEDVDAFIRFMRSEGPEVLEKIPENWRLLITQTDNQVQLVPITKDYEIGPQIPAELRHNPAYTC</sequence>
<evidence type="ECO:0000256" key="3">
    <source>
        <dbReference type="ARBA" id="ARBA00023315"/>
    </source>
</evidence>
<reference evidence="4" key="2">
    <citation type="submission" date="2021-04" db="EMBL/GenBank/DDBJ databases">
        <authorList>
            <person name="Gilroy R."/>
        </authorList>
    </citation>
    <scope>NUCLEOTIDE SEQUENCE</scope>
    <source>
        <strain evidence="4">378</strain>
    </source>
</reference>
<keyword evidence="1" id="KW-0808">Transferase</keyword>
<proteinExistence type="predicted"/>
<dbReference type="InterPro" id="IPR011004">
    <property type="entry name" value="Trimer_LpxA-like_sf"/>
</dbReference>
<evidence type="ECO:0000313" key="5">
    <source>
        <dbReference type="Proteomes" id="UP000733611"/>
    </source>
</evidence>
<dbReference type="Proteomes" id="UP000733611">
    <property type="component" value="Unassembled WGS sequence"/>
</dbReference>
<dbReference type="AlphaFoldDB" id="A0A948WZ33"/>
<name>A0A948WZ33_9GAMM</name>
<dbReference type="SUPFAM" id="SSF51161">
    <property type="entry name" value="Trimeric LpxA-like enzymes"/>
    <property type="match status" value="1"/>
</dbReference>
<comment type="caution">
    <text evidence="4">The sequence shown here is derived from an EMBL/GenBank/DDBJ whole genome shotgun (WGS) entry which is preliminary data.</text>
</comment>
<dbReference type="InterPro" id="IPR051159">
    <property type="entry name" value="Hexapeptide_acetyltransf"/>
</dbReference>
<evidence type="ECO:0000313" key="4">
    <source>
        <dbReference type="EMBL" id="MBU3844152.1"/>
    </source>
</evidence>